<evidence type="ECO:0000256" key="3">
    <source>
        <dbReference type="ARBA" id="ARBA00022679"/>
    </source>
</evidence>
<accession>A0A1W1HH63</accession>
<evidence type="ECO:0000256" key="4">
    <source>
        <dbReference type="ARBA" id="ARBA00047942"/>
    </source>
</evidence>
<dbReference type="InterPro" id="IPR002052">
    <property type="entry name" value="DNA_methylase_N6_adenine_CS"/>
</dbReference>
<reference evidence="5 6" key="1">
    <citation type="submission" date="2017-03" db="EMBL/GenBank/DDBJ databases">
        <authorList>
            <person name="Afonso C.L."/>
            <person name="Miller P.J."/>
            <person name="Scott M.A."/>
            <person name="Spackman E."/>
            <person name="Goraichik I."/>
            <person name="Dimitrov K.M."/>
            <person name="Suarez D.L."/>
            <person name="Swayne D.E."/>
        </authorList>
    </citation>
    <scope>NUCLEOTIDE SEQUENCE [LARGE SCALE GENOMIC DNA]</scope>
    <source>
        <strain evidence="5">PRJEB14757</strain>
    </source>
</reference>
<dbReference type="InterPro" id="IPR029063">
    <property type="entry name" value="SAM-dependent_MTases_sf"/>
</dbReference>
<dbReference type="SUPFAM" id="SSF53335">
    <property type="entry name" value="S-adenosyl-L-methionine-dependent methyltransferases"/>
    <property type="match status" value="1"/>
</dbReference>
<dbReference type="PANTHER" id="PTHR33841">
    <property type="entry name" value="DNA METHYLTRANSFERASE YEEA-RELATED"/>
    <property type="match status" value="1"/>
</dbReference>
<dbReference type="GO" id="GO:0003676">
    <property type="term" value="F:nucleic acid binding"/>
    <property type="evidence" value="ECO:0007669"/>
    <property type="project" value="InterPro"/>
</dbReference>
<dbReference type="Gene3D" id="3.40.50.150">
    <property type="entry name" value="Vaccinia Virus protein VP39"/>
    <property type="match status" value="2"/>
</dbReference>
<dbReference type="EC" id="2.1.1.72" evidence="1"/>
<keyword evidence="2" id="KW-0489">Methyltransferase</keyword>
<dbReference type="PROSITE" id="PS00092">
    <property type="entry name" value="N6_MTASE"/>
    <property type="match status" value="1"/>
</dbReference>
<evidence type="ECO:0000313" key="6">
    <source>
        <dbReference type="Proteomes" id="UP000191931"/>
    </source>
</evidence>
<dbReference type="GO" id="GO:0032259">
    <property type="term" value="P:methylation"/>
    <property type="evidence" value="ECO:0007669"/>
    <property type="project" value="UniProtKB-KW"/>
</dbReference>
<dbReference type="Proteomes" id="UP000191931">
    <property type="component" value="Unassembled WGS sequence"/>
</dbReference>
<evidence type="ECO:0000256" key="2">
    <source>
        <dbReference type="ARBA" id="ARBA00022603"/>
    </source>
</evidence>
<protein>
    <recommendedName>
        <fullName evidence="1">site-specific DNA-methyltransferase (adenine-specific)</fullName>
        <ecNumber evidence="1">2.1.1.72</ecNumber>
    </recommendedName>
</protein>
<dbReference type="PANTHER" id="PTHR33841:SF1">
    <property type="entry name" value="DNA METHYLTRANSFERASE A"/>
    <property type="match status" value="1"/>
</dbReference>
<comment type="catalytic activity">
    <reaction evidence="4">
        <text>a 2'-deoxyadenosine in DNA + S-adenosyl-L-methionine = an N(6)-methyl-2'-deoxyadenosine in DNA + S-adenosyl-L-homocysteine + H(+)</text>
        <dbReference type="Rhea" id="RHEA:15197"/>
        <dbReference type="Rhea" id="RHEA-COMP:12418"/>
        <dbReference type="Rhea" id="RHEA-COMP:12419"/>
        <dbReference type="ChEBI" id="CHEBI:15378"/>
        <dbReference type="ChEBI" id="CHEBI:57856"/>
        <dbReference type="ChEBI" id="CHEBI:59789"/>
        <dbReference type="ChEBI" id="CHEBI:90615"/>
        <dbReference type="ChEBI" id="CHEBI:90616"/>
        <dbReference type="EC" id="2.1.1.72"/>
    </reaction>
</comment>
<gene>
    <name evidence="5" type="ORF">MTBBW1_410073</name>
</gene>
<keyword evidence="6" id="KW-1185">Reference proteome</keyword>
<dbReference type="InterPro" id="IPR050953">
    <property type="entry name" value="N4_N6_ade-DNA_methylase"/>
</dbReference>
<organism evidence="5 6">
    <name type="scientific">Desulfamplus magnetovallimortis</name>
    <dbReference type="NCBI Taxonomy" id="1246637"/>
    <lineage>
        <taxon>Bacteria</taxon>
        <taxon>Pseudomonadati</taxon>
        <taxon>Thermodesulfobacteriota</taxon>
        <taxon>Desulfobacteria</taxon>
        <taxon>Desulfobacterales</taxon>
        <taxon>Desulfobacteraceae</taxon>
        <taxon>Desulfamplus</taxon>
    </lineage>
</organism>
<evidence type="ECO:0000256" key="1">
    <source>
        <dbReference type="ARBA" id="ARBA00011900"/>
    </source>
</evidence>
<dbReference type="STRING" id="1246637.MTBBW1_410073"/>
<proteinExistence type="predicted"/>
<dbReference type="GO" id="GO:0009007">
    <property type="term" value="F:site-specific DNA-methyltransferase (adenine-specific) activity"/>
    <property type="evidence" value="ECO:0007669"/>
    <property type="project" value="UniProtKB-EC"/>
</dbReference>
<evidence type="ECO:0000313" key="5">
    <source>
        <dbReference type="EMBL" id="SLM31718.1"/>
    </source>
</evidence>
<sequence>MALDTSISNVGEYYSSHYLSSFFAKDIKNLVDGWREEGSASTPSKIRQLSQLYFKEKNLALDEPDPQKRLNLSGFHAHLLEALGYTDRSPDDFFVEGGKTVVPSIARVTRYNTPWLVICETGFSLPDSSLPDGIPSEDPLSSMPVKNQIRAPENSLCQGDWERLIGKIFTMESSPRWLLFLAGSQALLLDRHTWAQGRYLVFDFDDAFGRNEKDTFDHFAAFLSKQTLCASGDSDDILHDTLEEQSHKFAHGVTDNLQVAVREAIELLANEWVQYRREKNLPYTRLGTREQPFPDGSMDISAEILKRESLIFIYRLLFCFYAEARGGELGILPISDDIYKLGYSLESLRDLENVPLTPATEKGTYFHQHLKLLFKIIHEGFNPIENDDLENGLFNFDFEASGTFSLSPLTATLFDPDSLYLLDKAVLSNLCLQKVIRCLSLSRGERSKEIGRVNYAELGINQLGAVYEGLLSYKGMFADRDLIQVKPAAKKWGDKKTPTWFVDAARQGEFKKDEIEQINKKPRIYPKGAFILHLSGIDREQSASYYTPEVLTKCLVEEALRELLKDYKPEDADKILGLKICEPAMGSGAFLNEATRQLAEKYLELKQKEIHQTIEPGRFQDELRRVQHYIATRNVYGVDLNATAVELGALSLWLGSIHRLLIKERENGQPDLYKPGSTPWFGLRLRCGNSLIGARRSVWTMEQLKKGKHFGKSAAVPRLLKPGEKRKANEIYHFLVFDEDMIPTHKDKLMKKFYLSSCDDAKSWIANEVKTKWEEDDIYRAIEVSNLIDAHWIQYSEERAAALKKTSCTATVWPVASSSSEALEKGPSLKEQEKIKQNLEVSSGSFQRLKLIMDTWCALWFWPLDQTGNLPKRSGFLESARILLGDKPPAESLQSFLSTVFDFDVKGLFDAAKEDVPDTEILSGIVSWYSVGKEIAGEQNFHHWELVFTEILGAMIGDGGFDLILGNPPWMKYSLNDSIILLELEPFLGIKEDRSSEINKKRNTILKTSNMNLYSYSEYIRKSIANITFLSSRILYSELTGIQTNLYKNFIHRSWALLNPSGICGLLHPNGVYDDPKGGKFREQIYRRLIKQYHFRNELQLFKDVGHAMNFALNIFRGKISQPRFKTISNLFHPKTINESQKHTLPNEPTPGVKNPKGNWELRGHINRIIDIDEKQLKIYSKLFQIEDEYPLGTKLPQIHSQEASRAIEKFVKSPDRLSKMDKDFLVTVMFDETYGQRDGIITRVDNPSFLPTSSSELVLSGPHFYVATPFCKNPRSTCKSKGAYDEIDLTSIDSNFVPRSVYRKGDRNGDKSIFSSSIQKWPKGDKGKKIYEWPKFVFRGMCVPTNERTLIGSIMPSGVSAIHAARIAIFKNNIDLFKFSAACCSICFDFFIKIKGRSNVTGDDLKTLPFINSMYDKLIINRMLRLSCLTKDFESLWTDVADQLIVEDSWATNNDRLLNDFENQWKDINYNKWEWKNPVRYDYSRRQSILELDVLIALSLGFSLQELISIYRIQFPIVRIYEENDRYDLRGRRIPNTIRKNQGAKEFREALKDWDGESPLTVSWEIDNGLQTVTKTFYPPFEGVDREKDYEIAYNEFKKRFSDQKVMEIEQ</sequence>
<dbReference type="RefSeq" id="WP_080800740.1">
    <property type="nucleotide sequence ID" value="NZ_LT828541.1"/>
</dbReference>
<dbReference type="OrthoDB" id="9761012at2"/>
<name>A0A1W1HH63_9BACT</name>
<keyword evidence="3" id="KW-0808">Transferase</keyword>
<dbReference type="EMBL" id="FWEV01000283">
    <property type="protein sequence ID" value="SLM31718.1"/>
    <property type="molecule type" value="Genomic_DNA"/>
</dbReference>
<dbReference type="PRINTS" id="PR00507">
    <property type="entry name" value="N12N6MTFRASE"/>
</dbReference>